<dbReference type="SUPFAM" id="SSF140931">
    <property type="entry name" value="Fic-like"/>
    <property type="match status" value="1"/>
</dbReference>
<dbReference type="Pfam" id="PF02661">
    <property type="entry name" value="Fic"/>
    <property type="match status" value="1"/>
</dbReference>
<dbReference type="RefSeq" id="WP_379756773.1">
    <property type="nucleotide sequence ID" value="NZ_JBHSYB010000025.1"/>
</dbReference>
<evidence type="ECO:0000313" key="3">
    <source>
        <dbReference type="Proteomes" id="UP001597051"/>
    </source>
</evidence>
<feature type="domain" description="Fido" evidence="1">
    <location>
        <begin position="59"/>
        <end position="198"/>
    </location>
</feature>
<dbReference type="EMBL" id="JBHTIZ010000013">
    <property type="protein sequence ID" value="MFD0983894.1"/>
    <property type="molecule type" value="Genomic_DNA"/>
</dbReference>
<evidence type="ECO:0000313" key="2">
    <source>
        <dbReference type="EMBL" id="MFD0983894.1"/>
    </source>
</evidence>
<dbReference type="Proteomes" id="UP001597051">
    <property type="component" value="Unassembled WGS sequence"/>
</dbReference>
<dbReference type="PROSITE" id="PS51459">
    <property type="entry name" value="FIDO"/>
    <property type="match status" value="1"/>
</dbReference>
<evidence type="ECO:0000259" key="1">
    <source>
        <dbReference type="PROSITE" id="PS51459"/>
    </source>
</evidence>
<dbReference type="InterPro" id="IPR003812">
    <property type="entry name" value="Fido"/>
</dbReference>
<dbReference type="InterPro" id="IPR013436">
    <property type="entry name" value="Mobile_mystery_prot_B"/>
</dbReference>
<protein>
    <submittedName>
        <fullName evidence="2">Mobile mystery protein B</fullName>
    </submittedName>
</protein>
<dbReference type="PANTHER" id="PTHR13504">
    <property type="entry name" value="FIDO DOMAIN-CONTAINING PROTEIN DDB_G0283145"/>
    <property type="match status" value="1"/>
</dbReference>
<dbReference type="PANTHER" id="PTHR13504:SF39">
    <property type="entry name" value="CELL FILAMENTATION PROTEIN"/>
    <property type="match status" value="1"/>
</dbReference>
<proteinExistence type="predicted"/>
<reference evidence="3" key="1">
    <citation type="journal article" date="2019" name="Int. J. Syst. Evol. Microbiol.">
        <title>The Global Catalogue of Microorganisms (GCM) 10K type strain sequencing project: providing services to taxonomists for standard genome sequencing and annotation.</title>
        <authorList>
            <consortium name="The Broad Institute Genomics Platform"/>
            <consortium name="The Broad Institute Genome Sequencing Center for Infectious Disease"/>
            <person name="Wu L."/>
            <person name="Ma J."/>
        </authorList>
    </citation>
    <scope>NUCLEOTIDE SEQUENCE [LARGE SCALE GENOMIC DNA]</scope>
    <source>
        <strain evidence="3">CECT 7649</strain>
    </source>
</reference>
<dbReference type="Gene3D" id="1.10.3290.10">
    <property type="entry name" value="Fido-like domain"/>
    <property type="match status" value="1"/>
</dbReference>
<gene>
    <name evidence="2" type="ORF">ACFQ0S_05325</name>
</gene>
<dbReference type="NCBIfam" id="TIGR02613">
    <property type="entry name" value="mob_myst_B"/>
    <property type="match status" value="1"/>
</dbReference>
<dbReference type="InterPro" id="IPR040198">
    <property type="entry name" value="Fido_containing"/>
</dbReference>
<accession>A0ABW3J1C9</accession>
<dbReference type="InterPro" id="IPR036597">
    <property type="entry name" value="Fido-like_dom_sf"/>
</dbReference>
<name>A0ABW3J1C9_9FLAO</name>
<comment type="caution">
    <text evidence="2">The sequence shown here is derived from an EMBL/GenBank/DDBJ whole genome shotgun (WGS) entry which is preliminary data.</text>
</comment>
<organism evidence="2 3">
    <name type="scientific">Flavobacterium myungsuense</name>
    <dbReference type="NCBI Taxonomy" id="651823"/>
    <lineage>
        <taxon>Bacteria</taxon>
        <taxon>Pseudomonadati</taxon>
        <taxon>Bacteroidota</taxon>
        <taxon>Flavobacteriia</taxon>
        <taxon>Flavobacteriales</taxon>
        <taxon>Flavobacteriaceae</taxon>
        <taxon>Flavobacterium</taxon>
    </lineage>
</organism>
<keyword evidence="3" id="KW-1185">Reference proteome</keyword>
<sequence length="198" mass="23126">MGLTIEYIDGQTPLDEEEKEGLRIPSITTREELDEFEQLNIEKAIQWTFGKKLKAEQLFSEKFIKDLHKRMYGEVWKWAGTFRTSEKNIGIKSYLIAIELKQLLDDAVFWQENKTYDSEELAIRFKHRLVSIHCFANGNGRHSRLIADLIMEKLYNSKFFSWGSTNLVKATEARSNYIQAVRKADKNDIQPLIVFAKS</sequence>